<dbReference type="OrthoDB" id="9782229at2"/>
<dbReference type="RefSeq" id="WP_151166148.1">
    <property type="nucleotide sequence ID" value="NZ_WACR01000001.1"/>
</dbReference>
<dbReference type="SUPFAM" id="SSF103088">
    <property type="entry name" value="OmpA-like"/>
    <property type="match status" value="1"/>
</dbReference>
<feature type="signal peptide" evidence="2">
    <location>
        <begin position="1"/>
        <end position="23"/>
    </location>
</feature>
<feature type="chain" id="PRO_5026846243" evidence="2">
    <location>
        <begin position="24"/>
        <end position="382"/>
    </location>
</feature>
<organism evidence="4 5">
    <name type="scientific">Salibacter halophilus</name>
    <dbReference type="NCBI Taxonomy" id="1803916"/>
    <lineage>
        <taxon>Bacteria</taxon>
        <taxon>Pseudomonadati</taxon>
        <taxon>Bacteroidota</taxon>
        <taxon>Flavobacteriia</taxon>
        <taxon>Flavobacteriales</taxon>
        <taxon>Salibacteraceae</taxon>
        <taxon>Salibacter</taxon>
    </lineage>
</organism>
<dbReference type="GO" id="GO:0016020">
    <property type="term" value="C:membrane"/>
    <property type="evidence" value="ECO:0007669"/>
    <property type="project" value="UniProtKB-UniRule"/>
</dbReference>
<comment type="caution">
    <text evidence="4">The sequence shown here is derived from an EMBL/GenBank/DDBJ whole genome shotgun (WGS) entry which is preliminary data.</text>
</comment>
<dbReference type="Gene3D" id="3.30.1330.60">
    <property type="entry name" value="OmpA-like domain"/>
    <property type="match status" value="1"/>
</dbReference>
<dbReference type="InterPro" id="IPR036737">
    <property type="entry name" value="OmpA-like_sf"/>
</dbReference>
<dbReference type="PANTHER" id="PTHR30329:SF21">
    <property type="entry name" value="LIPOPROTEIN YIAD-RELATED"/>
    <property type="match status" value="1"/>
</dbReference>
<dbReference type="Proteomes" id="UP000435357">
    <property type="component" value="Unassembled WGS sequence"/>
</dbReference>
<evidence type="ECO:0000259" key="3">
    <source>
        <dbReference type="PROSITE" id="PS51123"/>
    </source>
</evidence>
<keyword evidence="5" id="KW-1185">Reference proteome</keyword>
<dbReference type="InterPro" id="IPR050330">
    <property type="entry name" value="Bact_OuterMem_StrucFunc"/>
</dbReference>
<dbReference type="AlphaFoldDB" id="A0A6N6M7V1"/>
<proteinExistence type="predicted"/>
<gene>
    <name evidence="4" type="ORF">F3059_01425</name>
</gene>
<evidence type="ECO:0000313" key="5">
    <source>
        <dbReference type="Proteomes" id="UP000435357"/>
    </source>
</evidence>
<dbReference type="EMBL" id="WACR01000001">
    <property type="protein sequence ID" value="KAB1066160.1"/>
    <property type="molecule type" value="Genomic_DNA"/>
</dbReference>
<protein>
    <submittedName>
        <fullName evidence="4">OmpA family protein</fullName>
    </submittedName>
</protein>
<dbReference type="PROSITE" id="PS51123">
    <property type="entry name" value="OMPA_2"/>
    <property type="match status" value="1"/>
</dbReference>
<keyword evidence="2" id="KW-0732">Signal</keyword>
<evidence type="ECO:0000313" key="4">
    <source>
        <dbReference type="EMBL" id="KAB1066160.1"/>
    </source>
</evidence>
<evidence type="ECO:0000256" key="1">
    <source>
        <dbReference type="PROSITE-ProRule" id="PRU00473"/>
    </source>
</evidence>
<sequence>MKRNIRAVLTLAVGTFFTLSLSAQNNLVPNGSFEQTDGRIRKGDKAIEDVIEWFSPDEENGADVYSKEAKDEWGIPENKMGYQMPLDGQNYAGVRMFGYRGRTKNTFIQVRLKDDMIEGKTYCVNFNIVLSKISRYATNNIGGYLSDRKVRGNTIDDWEIKPQIMHPENKIFMDQYMWKTICGTYTAKGGEKYLTIGNFTNPEEADRDDYESMRRVKGYDQLQTNDAYYFVDDVSVYNMEEISSCTCEEEKKSDEMQVVYSENVSEDADMDAAKKLSLKKVYFDYNSTSPSTPAAIIEVIRLLEENEGLQVKVIGHSSAKEAEKISEDISAKRAKYIHDYLIKRGIDESRLSFEGVGDSQIVDDAGTDEARAKNRRVTFEAR</sequence>
<dbReference type="CDD" id="cd07185">
    <property type="entry name" value="OmpA_C-like"/>
    <property type="match status" value="1"/>
</dbReference>
<evidence type="ECO:0000256" key="2">
    <source>
        <dbReference type="SAM" id="SignalP"/>
    </source>
</evidence>
<name>A0A6N6M7V1_9FLAO</name>
<dbReference type="InterPro" id="IPR006665">
    <property type="entry name" value="OmpA-like"/>
</dbReference>
<reference evidence="4 5" key="1">
    <citation type="submission" date="2019-09" db="EMBL/GenBank/DDBJ databases">
        <title>Genomes of Cryomorphaceae.</title>
        <authorList>
            <person name="Bowman J.P."/>
        </authorList>
    </citation>
    <scope>NUCLEOTIDE SEQUENCE [LARGE SCALE GENOMIC DNA]</scope>
    <source>
        <strain evidence="4 5">KCTC 52047</strain>
    </source>
</reference>
<accession>A0A6N6M7V1</accession>
<feature type="domain" description="OmpA-like" evidence="3">
    <location>
        <begin position="270"/>
        <end position="382"/>
    </location>
</feature>
<dbReference type="PANTHER" id="PTHR30329">
    <property type="entry name" value="STATOR ELEMENT OF FLAGELLAR MOTOR COMPLEX"/>
    <property type="match status" value="1"/>
</dbReference>
<dbReference type="Pfam" id="PF00691">
    <property type="entry name" value="OmpA"/>
    <property type="match status" value="1"/>
</dbReference>
<keyword evidence="1" id="KW-0472">Membrane</keyword>